<evidence type="ECO:0000256" key="1">
    <source>
        <dbReference type="SAM" id="MobiDB-lite"/>
    </source>
</evidence>
<dbReference type="AlphaFoldDB" id="A0A7Z7IFJ7"/>
<comment type="caution">
    <text evidence="2">The sequence shown here is derived from an EMBL/GenBank/DDBJ whole genome shotgun (WGS) entry which is preliminary data.</text>
</comment>
<keyword evidence="3" id="KW-1185">Reference proteome</keyword>
<organism evidence="2 3">
    <name type="scientific">Caballeronia arationis</name>
    <dbReference type="NCBI Taxonomy" id="1777142"/>
    <lineage>
        <taxon>Bacteria</taxon>
        <taxon>Pseudomonadati</taxon>
        <taxon>Pseudomonadota</taxon>
        <taxon>Betaproteobacteria</taxon>
        <taxon>Burkholderiales</taxon>
        <taxon>Burkholderiaceae</taxon>
        <taxon>Caballeronia</taxon>
    </lineage>
</organism>
<gene>
    <name evidence="2" type="ORF">SAMN05446927_7599</name>
</gene>
<dbReference type="Proteomes" id="UP000219522">
    <property type="component" value="Unassembled WGS sequence"/>
</dbReference>
<name>A0A7Z7IFJ7_9BURK</name>
<reference evidence="2 3" key="1">
    <citation type="submission" date="2017-09" db="EMBL/GenBank/DDBJ databases">
        <authorList>
            <person name="Varghese N."/>
            <person name="Submissions S."/>
        </authorList>
    </citation>
    <scope>NUCLEOTIDE SEQUENCE [LARGE SCALE GENOMIC DNA]</scope>
    <source>
        <strain evidence="2 3">OK806</strain>
    </source>
</reference>
<feature type="compositionally biased region" description="Basic residues" evidence="1">
    <location>
        <begin position="52"/>
        <end position="63"/>
    </location>
</feature>
<sequence>MKTASLQAASHDAFGKSFDHALGLVERTGDLCAVLLDAGRASVASGAQARSAPRRVQPRRWTSRHAESRRLDESKPSNNPFIAEGMPFEATGIPRRSRDGIHRQIESFYWCAYFGISNDGKTAHGMLTNGKTNARDCFEFSRFLSGDAL</sequence>
<evidence type="ECO:0000313" key="3">
    <source>
        <dbReference type="Proteomes" id="UP000219522"/>
    </source>
</evidence>
<protein>
    <submittedName>
        <fullName evidence="2">Uncharacterized protein</fullName>
    </submittedName>
</protein>
<proteinExistence type="predicted"/>
<dbReference type="EMBL" id="OCSU01000003">
    <property type="protein sequence ID" value="SOE88971.1"/>
    <property type="molecule type" value="Genomic_DNA"/>
</dbReference>
<feature type="region of interest" description="Disordered" evidence="1">
    <location>
        <begin position="46"/>
        <end position="85"/>
    </location>
</feature>
<evidence type="ECO:0000313" key="2">
    <source>
        <dbReference type="EMBL" id="SOE88971.1"/>
    </source>
</evidence>
<feature type="compositionally biased region" description="Basic and acidic residues" evidence="1">
    <location>
        <begin position="64"/>
        <end position="75"/>
    </location>
</feature>
<accession>A0A7Z7IFJ7</accession>